<accession>A0A4U9IG06</accession>
<reference evidence="3 4" key="1">
    <citation type="submission" date="2019-05" db="EMBL/GenBank/DDBJ databases">
        <authorList>
            <consortium name="Pathogen Informatics"/>
        </authorList>
    </citation>
    <scope>NUCLEOTIDE SEQUENCE [LARGE SCALE GENOMIC DNA]</scope>
    <source>
        <strain evidence="3 4">NCTC13032</strain>
    </source>
</reference>
<dbReference type="EMBL" id="LR590464">
    <property type="protein sequence ID" value="VTP75665.1"/>
    <property type="molecule type" value="Genomic_DNA"/>
</dbReference>
<feature type="compositionally biased region" description="Basic and acidic residues" evidence="2">
    <location>
        <begin position="69"/>
        <end position="81"/>
    </location>
</feature>
<feature type="region of interest" description="Disordered" evidence="2">
    <location>
        <begin position="1"/>
        <end position="45"/>
    </location>
</feature>
<feature type="region of interest" description="Disordered" evidence="2">
    <location>
        <begin position="69"/>
        <end position="93"/>
    </location>
</feature>
<sequence>MVGGNGFLSKTTTTTRDQIDRQTVQSSELNGDTVNLTAGNDLTVRGSNVAGTGDVALLAGNNLSVETQAERNNELHQKQGEKIGAVKLGRDRL</sequence>
<dbReference type="GO" id="GO:0003824">
    <property type="term" value="F:catalytic activity"/>
    <property type="evidence" value="ECO:0007669"/>
    <property type="project" value="UniProtKB-ARBA"/>
</dbReference>
<keyword evidence="1" id="KW-0800">Toxin</keyword>
<dbReference type="InterPro" id="IPR025157">
    <property type="entry name" value="Hemagglutinin_rpt"/>
</dbReference>
<organism evidence="3 4">
    <name type="scientific">Leclercia adecarboxylata</name>
    <dbReference type="NCBI Taxonomy" id="83655"/>
    <lineage>
        <taxon>Bacteria</taxon>
        <taxon>Pseudomonadati</taxon>
        <taxon>Pseudomonadota</taxon>
        <taxon>Gammaproteobacteria</taxon>
        <taxon>Enterobacterales</taxon>
        <taxon>Enterobacteriaceae</taxon>
        <taxon>Leclercia</taxon>
    </lineage>
</organism>
<evidence type="ECO:0008006" key="5">
    <source>
        <dbReference type="Google" id="ProtNLM"/>
    </source>
</evidence>
<dbReference type="Pfam" id="PF13332">
    <property type="entry name" value="Fil_haemagg_2"/>
    <property type="match status" value="1"/>
</dbReference>
<evidence type="ECO:0000256" key="1">
    <source>
        <dbReference type="ARBA" id="ARBA00022656"/>
    </source>
</evidence>
<proteinExistence type="predicted"/>
<evidence type="ECO:0000313" key="3">
    <source>
        <dbReference type="EMBL" id="VTP75665.1"/>
    </source>
</evidence>
<dbReference type="AlphaFoldDB" id="A0A4U9IG06"/>
<gene>
    <name evidence="3" type="ORF">NCTC13032_05666</name>
</gene>
<name>A0A4U9IG06_9ENTR</name>
<feature type="compositionally biased region" description="Polar residues" evidence="2">
    <location>
        <begin position="24"/>
        <end position="45"/>
    </location>
</feature>
<protein>
    <recommendedName>
        <fullName evidence="5">Hemolysin</fullName>
    </recommendedName>
</protein>
<evidence type="ECO:0000313" key="4">
    <source>
        <dbReference type="Proteomes" id="UP000310719"/>
    </source>
</evidence>
<dbReference type="GO" id="GO:0090729">
    <property type="term" value="F:toxin activity"/>
    <property type="evidence" value="ECO:0007669"/>
    <property type="project" value="UniProtKB-KW"/>
</dbReference>
<evidence type="ECO:0000256" key="2">
    <source>
        <dbReference type="SAM" id="MobiDB-lite"/>
    </source>
</evidence>
<dbReference type="Proteomes" id="UP000310719">
    <property type="component" value="Chromosome"/>
</dbReference>